<reference evidence="1 2" key="1">
    <citation type="journal article" date="2014" name="Science">
        <title>Plant genetics. Early allopolyploid evolution in the post-Neolithic Brassica napus oilseed genome.</title>
        <authorList>
            <person name="Chalhoub B."/>
            <person name="Denoeud F."/>
            <person name="Liu S."/>
            <person name="Parkin I.A."/>
            <person name="Tang H."/>
            <person name="Wang X."/>
            <person name="Chiquet J."/>
            <person name="Belcram H."/>
            <person name="Tong C."/>
            <person name="Samans B."/>
            <person name="Correa M."/>
            <person name="Da Silva C."/>
            <person name="Just J."/>
            <person name="Falentin C."/>
            <person name="Koh C.S."/>
            <person name="Le Clainche I."/>
            <person name="Bernard M."/>
            <person name="Bento P."/>
            <person name="Noel B."/>
            <person name="Labadie K."/>
            <person name="Alberti A."/>
            <person name="Charles M."/>
            <person name="Arnaud D."/>
            <person name="Guo H."/>
            <person name="Daviaud C."/>
            <person name="Alamery S."/>
            <person name="Jabbari K."/>
            <person name="Zhao M."/>
            <person name="Edger P.P."/>
            <person name="Chelaifa H."/>
            <person name="Tack D."/>
            <person name="Lassalle G."/>
            <person name="Mestiri I."/>
            <person name="Schnel N."/>
            <person name="Le Paslier M.C."/>
            <person name="Fan G."/>
            <person name="Renault V."/>
            <person name="Bayer P.E."/>
            <person name="Golicz A.A."/>
            <person name="Manoli S."/>
            <person name="Lee T.H."/>
            <person name="Thi V.H."/>
            <person name="Chalabi S."/>
            <person name="Hu Q."/>
            <person name="Fan C."/>
            <person name="Tollenaere R."/>
            <person name="Lu Y."/>
            <person name="Battail C."/>
            <person name="Shen J."/>
            <person name="Sidebottom C.H."/>
            <person name="Wang X."/>
            <person name="Canaguier A."/>
            <person name="Chauveau A."/>
            <person name="Berard A."/>
            <person name="Deniot G."/>
            <person name="Guan M."/>
            <person name="Liu Z."/>
            <person name="Sun F."/>
            <person name="Lim Y.P."/>
            <person name="Lyons E."/>
            <person name="Town C.D."/>
            <person name="Bancroft I."/>
            <person name="Wang X."/>
            <person name="Meng J."/>
            <person name="Ma J."/>
            <person name="Pires J.C."/>
            <person name="King G.J."/>
            <person name="Brunel D."/>
            <person name="Delourme R."/>
            <person name="Renard M."/>
            <person name="Aury J.M."/>
            <person name="Adams K.L."/>
            <person name="Batley J."/>
            <person name="Snowdon R.J."/>
            <person name="Tost J."/>
            <person name="Edwards D."/>
            <person name="Zhou Y."/>
            <person name="Hua W."/>
            <person name="Sharpe A.G."/>
            <person name="Paterson A.H."/>
            <person name="Guan C."/>
            <person name="Wincker P."/>
        </authorList>
    </citation>
    <scope>NUCLEOTIDE SEQUENCE [LARGE SCALE GENOMIC DNA]</scope>
    <source>
        <strain evidence="2">cv. Darmor-bzh</strain>
    </source>
</reference>
<name>A0A078G376_BRANA</name>
<protein>
    <submittedName>
        <fullName evidence="1">BnaA08g25750D protein</fullName>
    </submittedName>
</protein>
<proteinExistence type="predicted"/>
<evidence type="ECO:0000313" key="2">
    <source>
        <dbReference type="Proteomes" id="UP000028999"/>
    </source>
</evidence>
<evidence type="ECO:0000313" key="1">
    <source>
        <dbReference type="EMBL" id="CDY20950.1"/>
    </source>
</evidence>
<organism evidence="1 2">
    <name type="scientific">Brassica napus</name>
    <name type="common">Rape</name>
    <dbReference type="NCBI Taxonomy" id="3708"/>
    <lineage>
        <taxon>Eukaryota</taxon>
        <taxon>Viridiplantae</taxon>
        <taxon>Streptophyta</taxon>
        <taxon>Embryophyta</taxon>
        <taxon>Tracheophyta</taxon>
        <taxon>Spermatophyta</taxon>
        <taxon>Magnoliopsida</taxon>
        <taxon>eudicotyledons</taxon>
        <taxon>Gunneridae</taxon>
        <taxon>Pentapetalae</taxon>
        <taxon>rosids</taxon>
        <taxon>malvids</taxon>
        <taxon>Brassicales</taxon>
        <taxon>Brassicaceae</taxon>
        <taxon>Brassiceae</taxon>
        <taxon>Brassica</taxon>
    </lineage>
</organism>
<dbReference type="Proteomes" id="UP000028999">
    <property type="component" value="Unassembled WGS sequence"/>
</dbReference>
<gene>
    <name evidence="1" type="primary">BnaA08g25750D</name>
    <name evidence="1" type="ORF">GSBRNA2T00015095001</name>
</gene>
<dbReference type="PaxDb" id="3708-A0A078G376"/>
<keyword evidence="2" id="KW-1185">Reference proteome</keyword>
<dbReference type="EMBL" id="LK032115">
    <property type="protein sequence ID" value="CDY20950.1"/>
    <property type="molecule type" value="Genomic_DNA"/>
</dbReference>
<accession>A0A078G376</accession>
<sequence>MESPEAVSQSLSFI</sequence>